<evidence type="ECO:0000256" key="4">
    <source>
        <dbReference type="ARBA" id="ARBA00023136"/>
    </source>
</evidence>
<dbReference type="InterPro" id="IPR007267">
    <property type="entry name" value="GtrA_DPMS_TM"/>
</dbReference>
<evidence type="ECO:0000313" key="8">
    <source>
        <dbReference type="Proteomes" id="UP000239872"/>
    </source>
</evidence>
<keyword evidence="4 5" id="KW-0472">Membrane</keyword>
<keyword evidence="7" id="KW-0560">Oxidoreductase</keyword>
<name>A0A2S7SXP8_9BACT</name>
<gene>
    <name evidence="7" type="ORF">CJD36_006015</name>
</gene>
<dbReference type="GO" id="GO:0004497">
    <property type="term" value="F:monooxygenase activity"/>
    <property type="evidence" value="ECO:0007669"/>
    <property type="project" value="UniProtKB-KW"/>
</dbReference>
<keyword evidence="8" id="KW-1185">Reference proteome</keyword>
<feature type="transmembrane region" description="Helical" evidence="5">
    <location>
        <begin position="35"/>
        <end position="57"/>
    </location>
</feature>
<proteinExistence type="predicted"/>
<dbReference type="Pfam" id="PF04138">
    <property type="entry name" value="GtrA_DPMS_TM"/>
    <property type="match status" value="1"/>
</dbReference>
<keyword evidence="3 5" id="KW-1133">Transmembrane helix</keyword>
<feature type="domain" description="GtrA/DPMS transmembrane" evidence="6">
    <location>
        <begin position="34"/>
        <end position="164"/>
    </location>
</feature>
<organism evidence="7 8">
    <name type="scientific">Flavipsychrobacter stenotrophus</name>
    <dbReference type="NCBI Taxonomy" id="2077091"/>
    <lineage>
        <taxon>Bacteria</taxon>
        <taxon>Pseudomonadati</taxon>
        <taxon>Bacteroidota</taxon>
        <taxon>Chitinophagia</taxon>
        <taxon>Chitinophagales</taxon>
        <taxon>Chitinophagaceae</taxon>
        <taxon>Flavipsychrobacter</taxon>
    </lineage>
</organism>
<dbReference type="GO" id="GO:0000271">
    <property type="term" value="P:polysaccharide biosynthetic process"/>
    <property type="evidence" value="ECO:0007669"/>
    <property type="project" value="InterPro"/>
</dbReference>
<comment type="subcellular location">
    <subcellularLocation>
        <location evidence="1">Membrane</location>
        <topology evidence="1">Multi-pass membrane protein</topology>
    </subcellularLocation>
</comment>
<evidence type="ECO:0000256" key="5">
    <source>
        <dbReference type="SAM" id="Phobius"/>
    </source>
</evidence>
<sequence length="186" mass="21105">MDYCLLGKLRDIIVAVIDFCHKPFAKIIPTQTFRYIACGGANTVAGLLIYSVVFVRILHQAEYVHIVGDLHITSRIAAWAVQFLFCLPVGFLLSSYVVFPESQIHGRVQLFRYIMSTLIFLLMSYVLTKVFAIIMPIVRADIANIFVAMITTVLSYLTQRFFTFKITPEAAIEVSEEEVEEEVIVD</sequence>
<accession>A0A2S7SXP8</accession>
<feature type="transmembrane region" description="Helical" evidence="5">
    <location>
        <begin position="110"/>
        <end position="127"/>
    </location>
</feature>
<feature type="transmembrane region" description="Helical" evidence="5">
    <location>
        <begin position="133"/>
        <end position="157"/>
    </location>
</feature>
<dbReference type="EMBL" id="PPSL01000002">
    <property type="protein sequence ID" value="PQJ11355.1"/>
    <property type="molecule type" value="Genomic_DNA"/>
</dbReference>
<keyword evidence="7" id="KW-0503">Monooxygenase</keyword>
<protein>
    <submittedName>
        <fullName evidence="7">Phenylalanine 4-monooxygenase</fullName>
    </submittedName>
</protein>
<evidence type="ECO:0000259" key="6">
    <source>
        <dbReference type="Pfam" id="PF04138"/>
    </source>
</evidence>
<dbReference type="AlphaFoldDB" id="A0A2S7SXP8"/>
<evidence type="ECO:0000256" key="2">
    <source>
        <dbReference type="ARBA" id="ARBA00022692"/>
    </source>
</evidence>
<dbReference type="Proteomes" id="UP000239872">
    <property type="component" value="Unassembled WGS sequence"/>
</dbReference>
<evidence type="ECO:0000256" key="3">
    <source>
        <dbReference type="ARBA" id="ARBA00022989"/>
    </source>
</evidence>
<evidence type="ECO:0000313" key="7">
    <source>
        <dbReference type="EMBL" id="PQJ11355.1"/>
    </source>
</evidence>
<evidence type="ECO:0000256" key="1">
    <source>
        <dbReference type="ARBA" id="ARBA00004141"/>
    </source>
</evidence>
<keyword evidence="2 5" id="KW-0812">Transmembrane</keyword>
<feature type="transmembrane region" description="Helical" evidence="5">
    <location>
        <begin position="77"/>
        <end position="98"/>
    </location>
</feature>
<dbReference type="GO" id="GO:0016020">
    <property type="term" value="C:membrane"/>
    <property type="evidence" value="ECO:0007669"/>
    <property type="project" value="UniProtKB-SubCell"/>
</dbReference>
<comment type="caution">
    <text evidence="7">The sequence shown here is derived from an EMBL/GenBank/DDBJ whole genome shotgun (WGS) entry which is preliminary data.</text>
</comment>
<reference evidence="7 8" key="1">
    <citation type="submission" date="2018-01" db="EMBL/GenBank/DDBJ databases">
        <title>A novel member of the phylum Bacteroidetes isolated from glacier ice.</title>
        <authorList>
            <person name="Liu Q."/>
            <person name="Xin Y.-H."/>
        </authorList>
    </citation>
    <scope>NUCLEOTIDE SEQUENCE [LARGE SCALE GENOMIC DNA]</scope>
    <source>
        <strain evidence="7 8">RB1R16</strain>
    </source>
</reference>